<dbReference type="Gene3D" id="3.65.10.10">
    <property type="entry name" value="Enolpyruvate transferase domain"/>
    <property type="match status" value="2"/>
</dbReference>
<comment type="cofactor">
    <cofactor evidence="12">
        <name>Mg(2+)</name>
        <dbReference type="ChEBI" id="CHEBI:18420"/>
    </cofactor>
    <text evidence="12">Binds 1 Mg(2+) ion per subunit.</text>
</comment>
<dbReference type="AlphaFoldDB" id="A0A518CYR7"/>
<dbReference type="Proteomes" id="UP000319342">
    <property type="component" value="Chromosome"/>
</dbReference>
<feature type="binding site" evidence="13">
    <location>
        <position position="388"/>
    </location>
    <ligand>
        <name>phosphoenolpyruvate</name>
        <dbReference type="ChEBI" id="CHEBI:58702"/>
    </ligand>
</feature>
<evidence type="ECO:0000256" key="12">
    <source>
        <dbReference type="HAMAP-Rule" id="MF_00109"/>
    </source>
</evidence>
<reference evidence="15 16" key="1">
    <citation type="submission" date="2019-02" db="EMBL/GenBank/DDBJ databases">
        <title>Deep-cultivation of Planctomycetes and their phenomic and genomic characterization uncovers novel biology.</title>
        <authorList>
            <person name="Wiegand S."/>
            <person name="Jogler M."/>
            <person name="Boedeker C."/>
            <person name="Pinto D."/>
            <person name="Vollmers J."/>
            <person name="Rivas-Marin E."/>
            <person name="Kohn T."/>
            <person name="Peeters S.H."/>
            <person name="Heuer A."/>
            <person name="Rast P."/>
            <person name="Oberbeckmann S."/>
            <person name="Bunk B."/>
            <person name="Jeske O."/>
            <person name="Meyerdierks A."/>
            <person name="Storesund J.E."/>
            <person name="Kallscheuer N."/>
            <person name="Luecker S."/>
            <person name="Lage O.M."/>
            <person name="Pohl T."/>
            <person name="Merkel B.J."/>
            <person name="Hornburger P."/>
            <person name="Mueller R.-W."/>
            <person name="Bruemmer F."/>
            <person name="Labrenz M."/>
            <person name="Spormann A.M."/>
            <person name="Op den Camp H."/>
            <person name="Overmann J."/>
            <person name="Amann R."/>
            <person name="Jetten M.S.M."/>
            <person name="Mascher T."/>
            <person name="Medema M.H."/>
            <person name="Devos D.P."/>
            <person name="Kaster A.-K."/>
            <person name="Ovreas L."/>
            <person name="Rohde M."/>
            <person name="Galperin M.Y."/>
            <person name="Jogler C."/>
        </authorList>
    </citation>
    <scope>NUCLEOTIDE SEQUENCE [LARGE SCALE GENOMIC DNA]</scope>
    <source>
        <strain evidence="15 16">Pla163</strain>
    </source>
</reference>
<dbReference type="GO" id="GO:0009423">
    <property type="term" value="P:chorismate biosynthetic process"/>
    <property type="evidence" value="ECO:0007669"/>
    <property type="project" value="UniProtKB-UniRule"/>
</dbReference>
<feature type="binding site" evidence="12">
    <location>
        <position position="564"/>
    </location>
    <ligand>
        <name>substrate</name>
    </ligand>
</feature>
<comment type="function">
    <text evidence="12">Catalyzes the specific phosphorylation of the 3-hydroxyl group of shikimic acid using ATP as a cosubstrate.</text>
</comment>
<comment type="similarity">
    <text evidence="12">Belongs to the shikimate kinase family.</text>
</comment>
<feature type="binding site" evidence="13">
    <location>
        <position position="40"/>
    </location>
    <ligand>
        <name>3-phosphoshikimate</name>
        <dbReference type="ChEBI" id="CHEBI:145989"/>
    </ligand>
</feature>
<keyword evidence="4 13" id="KW-0028">Amino-acid biosynthesis</keyword>
<dbReference type="GO" id="GO:0003866">
    <property type="term" value="F:3-phosphoshikimate 1-carboxyvinyltransferase activity"/>
    <property type="evidence" value="ECO:0007669"/>
    <property type="project" value="UniProtKB-UniRule"/>
</dbReference>
<feature type="binding site" evidence="13">
    <location>
        <position position="342"/>
    </location>
    <ligand>
        <name>3-phosphoshikimate</name>
        <dbReference type="ChEBI" id="CHEBI:145989"/>
    </ligand>
</feature>
<feature type="binding site" evidence="13">
    <location>
        <position position="140"/>
    </location>
    <ligand>
        <name>phosphoenolpyruvate</name>
        <dbReference type="ChEBI" id="CHEBI:58702"/>
    </ligand>
</feature>
<feature type="binding site" evidence="12">
    <location>
        <position position="506"/>
    </location>
    <ligand>
        <name>substrate</name>
    </ligand>
</feature>
<feature type="binding site" evidence="12">
    <location>
        <position position="545"/>
    </location>
    <ligand>
        <name>ATP</name>
        <dbReference type="ChEBI" id="CHEBI:30616"/>
    </ligand>
</feature>
<comment type="pathway">
    <text evidence="1 13">Metabolic intermediate biosynthesis; chorismate biosynthesis; chorismate from D-erythrose 4-phosphate and phosphoenolpyruvate: step 6/7.</text>
</comment>
<dbReference type="Pfam" id="PF01202">
    <property type="entry name" value="SKI"/>
    <property type="match status" value="1"/>
</dbReference>
<feature type="binding site" evidence="13">
    <location>
        <position position="188"/>
    </location>
    <ligand>
        <name>phosphoenolpyruvate</name>
        <dbReference type="ChEBI" id="CHEBI:58702"/>
    </ligand>
</feature>
<evidence type="ECO:0000256" key="9">
    <source>
        <dbReference type="ARBA" id="ARBA00023141"/>
    </source>
</evidence>
<dbReference type="InterPro" id="IPR006264">
    <property type="entry name" value="EPSP_synthase"/>
</dbReference>
<feature type="binding site" evidence="13">
    <location>
        <position position="188"/>
    </location>
    <ligand>
        <name>3-phosphoshikimate</name>
        <dbReference type="ChEBI" id="CHEBI:145989"/>
    </ligand>
</feature>
<feature type="domain" description="Enolpyruvate transferase" evidence="14">
    <location>
        <begin position="29"/>
        <end position="422"/>
    </location>
</feature>
<dbReference type="SUPFAM" id="SSF55205">
    <property type="entry name" value="EPT/RTPC-like"/>
    <property type="match status" value="1"/>
</dbReference>
<feature type="binding site" evidence="13">
    <location>
        <position position="112"/>
    </location>
    <ligand>
        <name>phosphoenolpyruvate</name>
        <dbReference type="ChEBI" id="CHEBI:58702"/>
    </ligand>
</feature>
<evidence type="ECO:0000256" key="11">
    <source>
        <dbReference type="ARBA" id="ARBA00048567"/>
    </source>
</evidence>
<evidence type="ECO:0000256" key="5">
    <source>
        <dbReference type="ARBA" id="ARBA00022679"/>
    </source>
</evidence>
<feature type="active site" description="Proton acceptor" evidence="13">
    <location>
        <position position="315"/>
    </location>
</feature>
<evidence type="ECO:0000256" key="6">
    <source>
        <dbReference type="ARBA" id="ARBA00022741"/>
    </source>
</evidence>
<dbReference type="HAMAP" id="MF_00109">
    <property type="entry name" value="Shikimate_kinase"/>
    <property type="match status" value="1"/>
</dbReference>
<feature type="binding site" evidence="13">
    <location>
        <position position="315"/>
    </location>
    <ligand>
        <name>3-phosphoshikimate</name>
        <dbReference type="ChEBI" id="CHEBI:145989"/>
    </ligand>
</feature>
<evidence type="ECO:0000256" key="8">
    <source>
        <dbReference type="ARBA" id="ARBA00022840"/>
    </source>
</evidence>
<dbReference type="InterPro" id="IPR036968">
    <property type="entry name" value="Enolpyruvate_Tfrase_sf"/>
</dbReference>
<dbReference type="CDD" id="cd00464">
    <property type="entry name" value="SK"/>
    <property type="match status" value="1"/>
</dbReference>
<dbReference type="EMBL" id="CP036290">
    <property type="protein sequence ID" value="QDU84380.1"/>
    <property type="molecule type" value="Genomic_DNA"/>
</dbReference>
<dbReference type="GO" id="GO:0009073">
    <property type="term" value="P:aromatic amino acid family biosynthetic process"/>
    <property type="evidence" value="ECO:0007669"/>
    <property type="project" value="UniProtKB-KW"/>
</dbReference>
<keyword evidence="13" id="KW-0963">Cytoplasm</keyword>
<feature type="binding site" evidence="13">
    <location>
        <position position="39"/>
    </location>
    <ligand>
        <name>phosphoenolpyruvate</name>
        <dbReference type="ChEBI" id="CHEBI:58702"/>
    </ligand>
</feature>
<dbReference type="HAMAP" id="MF_00210">
    <property type="entry name" value="EPSP_synth"/>
    <property type="match status" value="1"/>
</dbReference>
<feature type="binding site" evidence="13">
    <location>
        <position position="39"/>
    </location>
    <ligand>
        <name>3-phosphoshikimate</name>
        <dbReference type="ChEBI" id="CHEBI:145989"/>
    </ligand>
</feature>
<feature type="binding site" evidence="13">
    <location>
        <position position="44"/>
    </location>
    <ligand>
        <name>3-phosphoshikimate</name>
        <dbReference type="ChEBI" id="CHEBI:145989"/>
    </ligand>
</feature>
<evidence type="ECO:0000256" key="10">
    <source>
        <dbReference type="ARBA" id="ARBA00044633"/>
    </source>
</evidence>
<feature type="binding site" evidence="13">
    <location>
        <position position="346"/>
    </location>
    <ligand>
        <name>phosphoenolpyruvate</name>
        <dbReference type="ChEBI" id="CHEBI:58702"/>
    </ligand>
</feature>
<name>A0A518CYR7_9BACT</name>
<feature type="binding site" evidence="12">
    <location>
        <begin position="439"/>
        <end position="444"/>
    </location>
    <ligand>
        <name>ATP</name>
        <dbReference type="ChEBI" id="CHEBI:30616"/>
    </ligand>
</feature>
<feature type="binding site" evidence="13">
    <location>
        <position position="338"/>
    </location>
    <ligand>
        <name>3-phosphoshikimate</name>
        <dbReference type="ChEBI" id="CHEBI:145989"/>
    </ligand>
</feature>
<dbReference type="EC" id="2.7.1.71" evidence="12"/>
<keyword evidence="5 13" id="KW-0808">Transferase</keyword>
<keyword evidence="12" id="KW-0479">Metal-binding</keyword>
<evidence type="ECO:0000256" key="13">
    <source>
        <dbReference type="HAMAP-Rule" id="MF_00210"/>
    </source>
</evidence>
<dbReference type="NCBIfam" id="TIGR01356">
    <property type="entry name" value="aroA"/>
    <property type="match status" value="1"/>
</dbReference>
<dbReference type="InterPro" id="IPR031322">
    <property type="entry name" value="Shikimate/glucono_kinase"/>
</dbReference>
<feature type="binding site" evidence="13">
    <location>
        <position position="413"/>
    </location>
    <ligand>
        <name>phosphoenolpyruvate</name>
        <dbReference type="ChEBI" id="CHEBI:58702"/>
    </ligand>
</feature>
<dbReference type="PROSITE" id="PS00104">
    <property type="entry name" value="EPSP_SYNTHASE_1"/>
    <property type="match status" value="1"/>
</dbReference>
<feature type="binding site" evidence="13">
    <location>
        <position position="187"/>
    </location>
    <ligand>
        <name>3-phosphoshikimate</name>
        <dbReference type="ChEBI" id="CHEBI:145989"/>
    </ligand>
</feature>
<evidence type="ECO:0000259" key="14">
    <source>
        <dbReference type="Pfam" id="PF00275"/>
    </source>
</evidence>
<dbReference type="GO" id="GO:0008652">
    <property type="term" value="P:amino acid biosynthetic process"/>
    <property type="evidence" value="ECO:0007669"/>
    <property type="project" value="UniProtKB-KW"/>
</dbReference>
<dbReference type="PROSITE" id="PS00885">
    <property type="entry name" value="EPSP_SYNTHASE_2"/>
    <property type="match status" value="1"/>
</dbReference>
<feature type="binding site" evidence="13">
    <location>
        <position position="186"/>
    </location>
    <ligand>
        <name>3-phosphoshikimate</name>
        <dbReference type="ChEBI" id="CHEBI:145989"/>
    </ligand>
</feature>
<evidence type="ECO:0000256" key="4">
    <source>
        <dbReference type="ARBA" id="ARBA00022605"/>
    </source>
</evidence>
<dbReference type="EC" id="2.5.1.19" evidence="13"/>
<dbReference type="InterPro" id="IPR000623">
    <property type="entry name" value="Shikimate_kinase/TSH1"/>
</dbReference>
<dbReference type="Gene3D" id="3.40.50.300">
    <property type="entry name" value="P-loop containing nucleotide triphosphate hydrolases"/>
    <property type="match status" value="1"/>
</dbReference>
<dbReference type="Pfam" id="PF00275">
    <property type="entry name" value="EPSP_synthase"/>
    <property type="match status" value="1"/>
</dbReference>
<evidence type="ECO:0000256" key="7">
    <source>
        <dbReference type="ARBA" id="ARBA00022777"/>
    </source>
</evidence>
<keyword evidence="8 12" id="KW-0067">ATP-binding</keyword>
<keyword evidence="6 12" id="KW-0547">Nucleotide-binding</keyword>
<dbReference type="RefSeq" id="WP_419186420.1">
    <property type="nucleotide sequence ID" value="NZ_CP036290.1"/>
</dbReference>
<comment type="subcellular location">
    <subcellularLocation>
        <location evidence="13">Cytoplasm</location>
    </subcellularLocation>
</comment>
<dbReference type="GO" id="GO:0005524">
    <property type="term" value="F:ATP binding"/>
    <property type="evidence" value="ECO:0007669"/>
    <property type="project" value="UniProtKB-UniRule"/>
</dbReference>
<evidence type="ECO:0000313" key="15">
    <source>
        <dbReference type="EMBL" id="QDU84380.1"/>
    </source>
</evidence>
<keyword evidence="12" id="KW-0460">Magnesium</keyword>
<dbReference type="InterPro" id="IPR001986">
    <property type="entry name" value="Enolpyruvate_Tfrase_dom"/>
</dbReference>
<feature type="binding site" evidence="12">
    <location>
        <position position="461"/>
    </location>
    <ligand>
        <name>substrate</name>
    </ligand>
</feature>
<dbReference type="PRINTS" id="PR01100">
    <property type="entry name" value="SHIKIMTKNASE"/>
</dbReference>
<dbReference type="GO" id="GO:0000287">
    <property type="term" value="F:magnesium ion binding"/>
    <property type="evidence" value="ECO:0007669"/>
    <property type="project" value="UniProtKB-UniRule"/>
</dbReference>
<dbReference type="PANTHER" id="PTHR21090:SF5">
    <property type="entry name" value="PENTAFUNCTIONAL AROM POLYPEPTIDE"/>
    <property type="match status" value="1"/>
</dbReference>
<keyword evidence="7 12" id="KW-0418">Kinase</keyword>
<comment type="function">
    <text evidence="13">Catalyzes the transfer of the enolpyruvyl moiety of phosphoenolpyruvate (PEP) to the 5-hydroxyl of shikimate-3-phosphate (S3P) to produce enolpyruvyl shikimate-3-phosphate and inorganic phosphate.</text>
</comment>
<evidence type="ECO:0000256" key="1">
    <source>
        <dbReference type="ARBA" id="ARBA00004811"/>
    </source>
</evidence>
<protein>
    <recommendedName>
        <fullName evidence="12 13">Multifunctional fusion protein</fullName>
    </recommendedName>
    <domain>
        <recommendedName>
            <fullName evidence="13">3-phosphoshikimate 1-carboxyvinyltransferase</fullName>
            <ecNumber evidence="13">2.5.1.19</ecNumber>
        </recommendedName>
        <alternativeName>
            <fullName evidence="13">5-enolpyruvylshikimate-3-phosphate synthase</fullName>
            <shortName evidence="13">EPSP synthase</shortName>
            <shortName evidence="13">EPSPS</shortName>
        </alternativeName>
    </domain>
    <domain>
        <recommendedName>
            <fullName evidence="12">Shikimate kinase</fullName>
            <shortName evidence="12">SK</shortName>
            <ecNumber evidence="12">2.7.1.71</ecNumber>
        </recommendedName>
    </domain>
</protein>
<evidence type="ECO:0000313" key="16">
    <source>
        <dbReference type="Proteomes" id="UP000319342"/>
    </source>
</evidence>
<dbReference type="InterPro" id="IPR023000">
    <property type="entry name" value="Shikimate_kinase_CS"/>
</dbReference>
<dbReference type="InterPro" id="IPR023193">
    <property type="entry name" value="EPSP_synthase_CS"/>
</dbReference>
<organism evidence="15 16">
    <name type="scientific">Rohdeia mirabilis</name>
    <dbReference type="NCBI Taxonomy" id="2528008"/>
    <lineage>
        <taxon>Bacteria</taxon>
        <taxon>Pseudomonadati</taxon>
        <taxon>Planctomycetota</taxon>
        <taxon>Planctomycetia</taxon>
        <taxon>Planctomycetia incertae sedis</taxon>
        <taxon>Rohdeia</taxon>
    </lineage>
</organism>
<sequence>MKELDHDAVDLGSDDRERTTAVEPLVWAVDARVDLPGSKSEANRALVAAALSGHRVTVTGATACDDVQYLVAGLATLGYEATWLDRGRGVVRVGPRSATAPTSGELFCGNAGTALRFLVSVAAITPGRWVVTGDAHMLERPIGPLVEAWRSLGVDMSCADGRPPVRVASHDSLTTSSRVRLDPSISSQYVSSLLLVGSRFAAGLEIEFDAPCASEDYARLTCDVLEAFGVLAHVDEHGARVETAATHTARTVSFDVAGDWSAMGVWSCLNALSTSHVAGTNLTQNSGQADEALGLALERLRGPGHRELDVSAVPDQFMNLAVVAAARDGRTHFRGAANLRVKECDRLAVTARELRRLGVEVDEHADGLTVTGTRHLRPATIDPEGDHRVAMAFALAGSLAPGIHVADAECVAKSYPAFWSDLERVRASVRCVCVVGMRAAGKSSLARALADRTGLVWMDSDLEFERRHGSIARFVAERGWAAFRGLESEIVRELAAGPRRVVSLGGGALEDGDTLEFVAQNTLVVHLDTPLAIVRQRVAQSLGERPSVTGGDPLDELDDLARRRAPHFAAARHVVLEGDLSVPELVEHALVALGRDCRWPGGGLRTAADSRGPSC</sequence>
<gene>
    <name evidence="13 15" type="primary">aroA</name>
    <name evidence="12" type="synonym">aroK</name>
    <name evidence="15" type="ORF">Pla163_14870</name>
</gene>
<keyword evidence="16" id="KW-1185">Reference proteome</keyword>
<dbReference type="PANTHER" id="PTHR21090">
    <property type="entry name" value="AROM/DEHYDROQUINATE SYNTHASE"/>
    <property type="match status" value="1"/>
</dbReference>
<keyword evidence="9 13" id="KW-0057">Aromatic amino acid biosynthesis</keyword>
<dbReference type="InterPro" id="IPR013792">
    <property type="entry name" value="RNA3'P_cycl/enolpyr_Trfase_a/b"/>
</dbReference>
<dbReference type="SUPFAM" id="SSF52540">
    <property type="entry name" value="P-loop containing nucleoside triphosphate hydrolases"/>
    <property type="match status" value="1"/>
</dbReference>
<evidence type="ECO:0000256" key="3">
    <source>
        <dbReference type="ARBA" id="ARBA00009948"/>
    </source>
</evidence>
<evidence type="ECO:0000256" key="2">
    <source>
        <dbReference type="ARBA" id="ARBA00004842"/>
    </source>
</evidence>
<dbReference type="InterPro" id="IPR027417">
    <property type="entry name" value="P-loop_NTPase"/>
</dbReference>
<dbReference type="GO" id="GO:0005737">
    <property type="term" value="C:cytoplasm"/>
    <property type="evidence" value="ECO:0007669"/>
    <property type="project" value="UniProtKB-SubCell"/>
</dbReference>
<comment type="catalytic activity">
    <reaction evidence="10">
        <text>3-phosphoshikimate + phosphoenolpyruvate = 5-O-(1-carboxyvinyl)-3-phosphoshikimate + phosphate</text>
        <dbReference type="Rhea" id="RHEA:21256"/>
        <dbReference type="ChEBI" id="CHEBI:43474"/>
        <dbReference type="ChEBI" id="CHEBI:57701"/>
        <dbReference type="ChEBI" id="CHEBI:58702"/>
        <dbReference type="ChEBI" id="CHEBI:145989"/>
        <dbReference type="EC" id="2.5.1.19"/>
    </reaction>
    <physiologicalReaction direction="left-to-right" evidence="10">
        <dbReference type="Rhea" id="RHEA:21257"/>
    </physiologicalReaction>
</comment>
<feature type="binding site" evidence="12">
    <location>
        <position position="443"/>
    </location>
    <ligand>
        <name>Mg(2+)</name>
        <dbReference type="ChEBI" id="CHEBI:18420"/>
    </ligand>
</feature>
<dbReference type="PROSITE" id="PS01128">
    <property type="entry name" value="SHIKIMATE_KINASE"/>
    <property type="match status" value="1"/>
</dbReference>
<comment type="subunit">
    <text evidence="13">Monomer.</text>
</comment>
<proteinExistence type="inferred from homology"/>
<feature type="binding site" evidence="12">
    <location>
        <position position="484"/>
    </location>
    <ligand>
        <name>substrate</name>
    </ligand>
</feature>
<comment type="similarity">
    <text evidence="3 13">Belongs to the EPSP synthase family.</text>
</comment>
<comment type="pathway">
    <text evidence="2 12">Metabolic intermediate biosynthesis; chorismate biosynthesis; chorismate from D-erythrose 4-phosphate and phosphoenolpyruvate: step 5/7.</text>
</comment>
<comment type="caution">
    <text evidence="12">Lacks conserved residue(s) required for the propagation of feature annotation.</text>
</comment>
<feature type="binding site" evidence="13">
    <location>
        <position position="214"/>
    </location>
    <ligand>
        <name>3-phosphoshikimate</name>
        <dbReference type="ChEBI" id="CHEBI:145989"/>
    </ligand>
</feature>
<dbReference type="GO" id="GO:0004765">
    <property type="term" value="F:shikimate kinase activity"/>
    <property type="evidence" value="ECO:0007669"/>
    <property type="project" value="UniProtKB-UniRule"/>
</dbReference>
<comment type="catalytic activity">
    <reaction evidence="11 12">
        <text>shikimate + ATP = 3-phosphoshikimate + ADP + H(+)</text>
        <dbReference type="Rhea" id="RHEA:13121"/>
        <dbReference type="ChEBI" id="CHEBI:15378"/>
        <dbReference type="ChEBI" id="CHEBI:30616"/>
        <dbReference type="ChEBI" id="CHEBI:36208"/>
        <dbReference type="ChEBI" id="CHEBI:145989"/>
        <dbReference type="ChEBI" id="CHEBI:456216"/>
        <dbReference type="EC" id="2.7.1.71"/>
    </reaction>
</comment>
<accession>A0A518CYR7</accession>
<dbReference type="UniPathway" id="UPA00053">
    <property type="reaction ID" value="UER00088"/>
</dbReference>